<gene>
    <name evidence="1" type="ORF">CSKR_104190</name>
</gene>
<protein>
    <submittedName>
        <fullName evidence="1">Uncharacterized protein</fullName>
    </submittedName>
</protein>
<dbReference type="EMBL" id="NIRI02000013">
    <property type="protein sequence ID" value="KAG5453104.1"/>
    <property type="molecule type" value="Genomic_DNA"/>
</dbReference>
<dbReference type="Proteomes" id="UP000286415">
    <property type="component" value="Unassembled WGS sequence"/>
</dbReference>
<evidence type="ECO:0000313" key="1">
    <source>
        <dbReference type="EMBL" id="KAG5453104.1"/>
    </source>
</evidence>
<reference evidence="1 2" key="1">
    <citation type="journal article" date="2018" name="Biotechnol. Adv.">
        <title>Improved genomic resources and new bioinformatic workflow for the carcinogenic parasite Clonorchis sinensis: Biotechnological implications.</title>
        <authorList>
            <person name="Wang D."/>
            <person name="Korhonen P.K."/>
            <person name="Gasser R.B."/>
            <person name="Young N.D."/>
        </authorList>
    </citation>
    <scope>NUCLEOTIDE SEQUENCE [LARGE SCALE GENOMIC DNA]</scope>
    <source>
        <strain evidence="1">Cs-k2</strain>
    </source>
</reference>
<dbReference type="AlphaFoldDB" id="A0A3R7ETV9"/>
<reference evidence="1 2" key="2">
    <citation type="journal article" date="2021" name="Genomics">
        <title>High-quality reference genome for Clonorchis sinensis.</title>
        <authorList>
            <person name="Young N.D."/>
            <person name="Stroehlein A.J."/>
            <person name="Kinkar L."/>
            <person name="Wang T."/>
            <person name="Sohn W.M."/>
            <person name="Chang B.C.H."/>
            <person name="Kaur P."/>
            <person name="Weisz D."/>
            <person name="Dudchenko O."/>
            <person name="Aiden E.L."/>
            <person name="Korhonen P.K."/>
            <person name="Gasser R.B."/>
        </authorList>
    </citation>
    <scope>NUCLEOTIDE SEQUENCE [LARGE SCALE GENOMIC DNA]</scope>
    <source>
        <strain evidence="1">Cs-k2</strain>
    </source>
</reference>
<comment type="caution">
    <text evidence="1">The sequence shown here is derived from an EMBL/GenBank/DDBJ whole genome shotgun (WGS) entry which is preliminary data.</text>
</comment>
<evidence type="ECO:0000313" key="2">
    <source>
        <dbReference type="Proteomes" id="UP000286415"/>
    </source>
</evidence>
<accession>A0A3R7ETV9</accession>
<organism evidence="1 2">
    <name type="scientific">Clonorchis sinensis</name>
    <name type="common">Chinese liver fluke</name>
    <dbReference type="NCBI Taxonomy" id="79923"/>
    <lineage>
        <taxon>Eukaryota</taxon>
        <taxon>Metazoa</taxon>
        <taxon>Spiralia</taxon>
        <taxon>Lophotrochozoa</taxon>
        <taxon>Platyhelminthes</taxon>
        <taxon>Trematoda</taxon>
        <taxon>Digenea</taxon>
        <taxon>Opisthorchiida</taxon>
        <taxon>Opisthorchiata</taxon>
        <taxon>Opisthorchiidae</taxon>
        <taxon>Clonorchis</taxon>
    </lineage>
</organism>
<sequence length="291" mass="33316">MLQSDSTNSVIDLTFQETRSGSEHSLKGTMQREVAQLLVISKLRNVDMFLNTSMYIHATECAAPGRLMFQLLRYSRYRDTSLYTQCTTHKVAENSSTAHDRFCPSWGSSGRRSPRVSVNLMFLLPVTVVFRVTHVGGFAELGINIWKHQKREIQLQTIEQGSKTLICISSTKLNIHLLLERVFLNFPGYSLTTIEQGSKTLICISSTKLNIHLLLERVFLNFPGYSLTVTQMQANATKRFHKFRNRSHFSRDAKRIYKKTYYSHASSVVSTVTLVVVKNFTGYFYDIVHCH</sequence>
<keyword evidence="2" id="KW-1185">Reference proteome</keyword>
<name>A0A3R7ETV9_CLOSI</name>
<dbReference type="InParanoid" id="A0A3R7ETV9"/>
<proteinExistence type="predicted"/>